<accession>Q1IYX2</accession>
<evidence type="ECO:0000256" key="4">
    <source>
        <dbReference type="ARBA" id="ARBA00023270"/>
    </source>
</evidence>
<evidence type="ECO:0000256" key="5">
    <source>
        <dbReference type="ARBA" id="ARBA00048791"/>
    </source>
</evidence>
<dbReference type="GO" id="GO:0005737">
    <property type="term" value="C:cytoplasm"/>
    <property type="evidence" value="ECO:0007669"/>
    <property type="project" value="UniProtKB-SubCell"/>
</dbReference>
<dbReference type="EC" id="4.1.2.4" evidence="7"/>
<evidence type="ECO:0000256" key="6">
    <source>
        <dbReference type="ARBA" id="ARBA00056337"/>
    </source>
</evidence>
<name>Q1IYX2_DEIGD</name>
<keyword evidence="3 7" id="KW-0456">Lyase</keyword>
<dbReference type="KEGG" id="dge:Dgeo_1266"/>
<keyword evidence="4 7" id="KW-0704">Schiff base</keyword>
<comment type="catalytic activity">
    <reaction evidence="5 7">
        <text>2-deoxy-D-ribose 5-phosphate = D-glyceraldehyde 3-phosphate + acetaldehyde</text>
        <dbReference type="Rhea" id="RHEA:12821"/>
        <dbReference type="ChEBI" id="CHEBI:15343"/>
        <dbReference type="ChEBI" id="CHEBI:59776"/>
        <dbReference type="ChEBI" id="CHEBI:62877"/>
        <dbReference type="EC" id="4.1.2.4"/>
    </reaction>
</comment>
<evidence type="ECO:0000256" key="7">
    <source>
        <dbReference type="HAMAP-Rule" id="MF_00114"/>
    </source>
</evidence>
<comment type="similarity">
    <text evidence="1 7">Belongs to the DeoC/FbaB aldolase family. DeoC type 1 subfamily.</text>
</comment>
<reference evidence="8" key="1">
    <citation type="submission" date="2006-04" db="EMBL/GenBank/DDBJ databases">
        <title>Complete sequence of chromosome of Deinococcus geothermalis DSM 11300.</title>
        <authorList>
            <consortium name="US DOE Joint Genome Institute"/>
            <person name="Copeland A."/>
            <person name="Lucas S."/>
            <person name="Lapidus A."/>
            <person name="Barry K."/>
            <person name="Detter J.C."/>
            <person name="Glavina del Rio T."/>
            <person name="Hammon N."/>
            <person name="Israni S."/>
            <person name="Dalin E."/>
            <person name="Tice H."/>
            <person name="Pitluck S."/>
            <person name="Brettin T."/>
            <person name="Bruce D."/>
            <person name="Han C."/>
            <person name="Tapia R."/>
            <person name="Saunders E."/>
            <person name="Gilna P."/>
            <person name="Schmutz J."/>
            <person name="Larimer F."/>
            <person name="Land M."/>
            <person name="Hauser L."/>
            <person name="Kyrpides N."/>
            <person name="Kim E."/>
            <person name="Daly M.J."/>
            <person name="Fredrickson J.K."/>
            <person name="Makarova K.S."/>
            <person name="Gaidamakova E.K."/>
            <person name="Zhai M."/>
            <person name="Richardson P."/>
        </authorList>
    </citation>
    <scope>NUCLEOTIDE SEQUENCE</scope>
    <source>
        <strain evidence="8">DSM 11300</strain>
    </source>
</reference>
<proteinExistence type="inferred from homology"/>
<dbReference type="InterPro" id="IPR013785">
    <property type="entry name" value="Aldolase_TIM"/>
</dbReference>
<gene>
    <name evidence="7" type="primary">deoC</name>
    <name evidence="8" type="ordered locus">Dgeo_1266</name>
</gene>
<dbReference type="eggNOG" id="COG0274">
    <property type="taxonomic scope" value="Bacteria"/>
</dbReference>
<feature type="active site" description="Proton donor/acceptor" evidence="7">
    <location>
        <position position="369"/>
    </location>
</feature>
<dbReference type="InterPro" id="IPR028581">
    <property type="entry name" value="DeoC_typeI"/>
</dbReference>
<dbReference type="InterPro" id="IPR002915">
    <property type="entry name" value="DeoC/FbaB/LacD_aldolase"/>
</dbReference>
<keyword evidence="2 7" id="KW-0963">Cytoplasm</keyword>
<dbReference type="UniPathway" id="UPA00002">
    <property type="reaction ID" value="UER00468"/>
</dbReference>
<dbReference type="FunFam" id="3.20.20.70:FF:000044">
    <property type="entry name" value="Deoxyribose-phosphate aldolase"/>
    <property type="match status" value="1"/>
</dbReference>
<dbReference type="Proteomes" id="UP000002431">
    <property type="component" value="Chromosome"/>
</dbReference>
<dbReference type="EMBL" id="CP000359">
    <property type="protein sequence ID" value="ABF45562.1"/>
    <property type="molecule type" value="Genomic_DNA"/>
</dbReference>
<feature type="active site" description="Proton donor/acceptor" evidence="7">
    <location>
        <position position="278"/>
    </location>
</feature>
<dbReference type="Pfam" id="PF01791">
    <property type="entry name" value="DeoC"/>
    <property type="match status" value="1"/>
</dbReference>
<dbReference type="CDD" id="cd00959">
    <property type="entry name" value="DeoC"/>
    <property type="match status" value="1"/>
</dbReference>
<evidence type="ECO:0000313" key="8">
    <source>
        <dbReference type="EMBL" id="ABF45562.1"/>
    </source>
</evidence>
<dbReference type="Gene3D" id="3.20.20.70">
    <property type="entry name" value="Aldolase class I"/>
    <property type="match status" value="1"/>
</dbReference>
<dbReference type="PANTHER" id="PTHR10889:SF1">
    <property type="entry name" value="DEOXYRIBOSE-PHOSPHATE ALDOLASE"/>
    <property type="match status" value="1"/>
</dbReference>
<sequence>MPIHRDVPPGFHQFAVRADQERLALHALDDLAVQVLGPVGTHALQEFRLRVRQQREGQAVLLGKGLVTRRVVTAHAQDDSTQGLEPRAITEIAGFLGAAGRVVLGVGVQHHVAARVIGEAVRAPLRIWEGEVGKRLTGGEAASIRLGGHFGHRQRVTDQQQPCRAQKRARAAQGLPLPPAPPSALMLRGVKLAPYIDHTLLKATATAADIRQLCSEAREHAFYAVCVNPVYVPLAKAELAGSGVKVATVCGFPLGALLPEQKAAEARLSVEAGADEVDMVIHIGAALANDWEAVEADVRAVRQAIPDTVLKVIIETCFLTDEQKRGATEAAVRGGADFVKTSTGFGTGGATVEDVRLMAEVIAGRAQIKAAGGVRTPQDAQAMIEAGATRLGTSGGVALVGGERSGSGY</sequence>
<evidence type="ECO:0000256" key="3">
    <source>
        <dbReference type="ARBA" id="ARBA00023239"/>
    </source>
</evidence>
<comment type="function">
    <text evidence="6 7">Catalyzes a reversible aldol reaction between acetaldehyde and D-glyceraldehyde 3-phosphate to generate 2-deoxy-D-ribose 5-phosphate.</text>
</comment>
<dbReference type="GO" id="GO:0009264">
    <property type="term" value="P:deoxyribonucleotide catabolic process"/>
    <property type="evidence" value="ECO:0007669"/>
    <property type="project" value="UniProtKB-UniRule"/>
</dbReference>
<dbReference type="PANTHER" id="PTHR10889">
    <property type="entry name" value="DEOXYRIBOSE-PHOSPHATE ALDOLASE"/>
    <property type="match status" value="1"/>
</dbReference>
<dbReference type="HAMAP" id="MF_00114">
    <property type="entry name" value="DeoC_type1"/>
    <property type="match status" value="1"/>
</dbReference>
<comment type="pathway">
    <text evidence="7">Carbohydrate degradation; 2-deoxy-D-ribose 1-phosphate degradation; D-glyceraldehyde 3-phosphate and acetaldehyde from 2-deoxy-alpha-D-ribose 1-phosphate: step 2/2.</text>
</comment>
<keyword evidence="9" id="KW-1185">Reference proteome</keyword>
<evidence type="ECO:0000256" key="1">
    <source>
        <dbReference type="ARBA" id="ARBA00010936"/>
    </source>
</evidence>
<dbReference type="SMART" id="SM01133">
    <property type="entry name" value="DeoC"/>
    <property type="match status" value="1"/>
</dbReference>
<evidence type="ECO:0000256" key="2">
    <source>
        <dbReference type="ARBA" id="ARBA00022490"/>
    </source>
</evidence>
<comment type="subcellular location">
    <subcellularLocation>
        <location evidence="7">Cytoplasm</location>
    </subcellularLocation>
</comment>
<dbReference type="InterPro" id="IPR011343">
    <property type="entry name" value="DeoC"/>
</dbReference>
<organism evidence="8 9">
    <name type="scientific">Deinococcus geothermalis (strain DSM 11300 / CIP 105573 / AG-3a)</name>
    <dbReference type="NCBI Taxonomy" id="319795"/>
    <lineage>
        <taxon>Bacteria</taxon>
        <taxon>Thermotogati</taxon>
        <taxon>Deinococcota</taxon>
        <taxon>Deinococci</taxon>
        <taxon>Deinococcales</taxon>
        <taxon>Deinococcaceae</taxon>
        <taxon>Deinococcus</taxon>
    </lineage>
</organism>
<evidence type="ECO:0000313" key="9">
    <source>
        <dbReference type="Proteomes" id="UP000002431"/>
    </source>
</evidence>
<dbReference type="HOGENOM" id="CLU_672171_0_0_0"/>
<feature type="active site" description="Schiff-base intermediate with acetaldehyde" evidence="7">
    <location>
        <position position="340"/>
    </location>
</feature>
<dbReference type="NCBIfam" id="TIGR00126">
    <property type="entry name" value="deoC"/>
    <property type="match status" value="1"/>
</dbReference>
<dbReference type="GO" id="GO:0006018">
    <property type="term" value="P:2-deoxyribose 1-phosphate catabolic process"/>
    <property type="evidence" value="ECO:0007669"/>
    <property type="project" value="UniProtKB-UniRule"/>
</dbReference>
<dbReference type="SUPFAM" id="SSF51569">
    <property type="entry name" value="Aldolase"/>
    <property type="match status" value="1"/>
</dbReference>
<dbReference type="GO" id="GO:0004139">
    <property type="term" value="F:deoxyribose-phosphate aldolase activity"/>
    <property type="evidence" value="ECO:0007669"/>
    <property type="project" value="UniProtKB-UniRule"/>
</dbReference>
<dbReference type="AlphaFoldDB" id="Q1IYX2"/>
<dbReference type="STRING" id="319795.Dgeo_1266"/>
<protein>
    <recommendedName>
        <fullName evidence="7">Deoxyribose-phosphate aldolase</fullName>
        <shortName evidence="7">DERA</shortName>
        <ecNumber evidence="7">4.1.2.4</ecNumber>
    </recommendedName>
    <alternativeName>
        <fullName evidence="7">2-deoxy-D-ribose 5-phosphate aldolase</fullName>
    </alternativeName>
    <alternativeName>
        <fullName evidence="7">Phosphodeoxyriboaldolase</fullName>
        <shortName evidence="7">Deoxyriboaldolase</shortName>
    </alternativeName>
</protein>
<dbReference type="GO" id="GO:0016052">
    <property type="term" value="P:carbohydrate catabolic process"/>
    <property type="evidence" value="ECO:0007669"/>
    <property type="project" value="TreeGrafter"/>
</dbReference>